<dbReference type="OrthoDB" id="411469at2759"/>
<dbReference type="RefSeq" id="XP_067926253.1">
    <property type="nucleotide sequence ID" value="XM_068061770.1"/>
</dbReference>
<dbReference type="InterPro" id="IPR004647">
    <property type="entry name" value="Fe-S_hydro-lyase_TtdB-typ_cat"/>
</dbReference>
<comment type="similarity">
    <text evidence="2">Belongs to the class-I fumarase family.</text>
</comment>
<dbReference type="GeneID" id="94424981"/>
<evidence type="ECO:0000313" key="13">
    <source>
        <dbReference type="Proteomes" id="UP000221165"/>
    </source>
</evidence>
<organism evidence="12 13">
    <name type="scientific">Cystoisospora suis</name>
    <dbReference type="NCBI Taxonomy" id="483139"/>
    <lineage>
        <taxon>Eukaryota</taxon>
        <taxon>Sar</taxon>
        <taxon>Alveolata</taxon>
        <taxon>Apicomplexa</taxon>
        <taxon>Conoidasida</taxon>
        <taxon>Coccidia</taxon>
        <taxon>Eucoccidiorida</taxon>
        <taxon>Eimeriorina</taxon>
        <taxon>Sarcocystidae</taxon>
        <taxon>Cystoisospora</taxon>
    </lineage>
</organism>
<reference evidence="12 13" key="1">
    <citation type="journal article" date="2017" name="Int. J. Parasitol.">
        <title>The genome of the protozoan parasite Cystoisospora suis and a reverse vaccinology approach to identify vaccine candidates.</title>
        <authorList>
            <person name="Palmieri N."/>
            <person name="Shrestha A."/>
            <person name="Ruttkowski B."/>
            <person name="Beck T."/>
            <person name="Vogl C."/>
            <person name="Tomley F."/>
            <person name="Blake D.P."/>
            <person name="Joachim A."/>
        </authorList>
    </citation>
    <scope>NUCLEOTIDE SEQUENCE [LARGE SCALE GENOMIC DNA]</scope>
    <source>
        <strain evidence="12 13">Wien I</strain>
    </source>
</reference>
<evidence type="ECO:0000256" key="4">
    <source>
        <dbReference type="ARBA" id="ARBA00022532"/>
    </source>
</evidence>
<accession>A0A2C6KX10</accession>
<evidence type="ECO:0000256" key="2">
    <source>
        <dbReference type="ARBA" id="ARBA00008876"/>
    </source>
</evidence>
<keyword evidence="6" id="KW-0408">Iron</keyword>
<dbReference type="GO" id="GO:0051539">
    <property type="term" value="F:4 iron, 4 sulfur cluster binding"/>
    <property type="evidence" value="ECO:0007669"/>
    <property type="project" value="UniProtKB-KW"/>
</dbReference>
<feature type="compositionally biased region" description="Low complexity" evidence="9">
    <location>
        <begin position="94"/>
        <end position="104"/>
    </location>
</feature>
<feature type="domain" description="Fe-S hydro-lyase tartrate dehydratase beta-type catalytic" evidence="11">
    <location>
        <begin position="557"/>
        <end position="751"/>
    </location>
</feature>
<dbReference type="Gene3D" id="3.20.130.10">
    <property type="entry name" value="Fe-S hydro-lyase, tartrate dehydratase beta-type, catalytic domain"/>
    <property type="match status" value="1"/>
</dbReference>
<dbReference type="GO" id="GO:0016836">
    <property type="term" value="F:hydro-lyase activity"/>
    <property type="evidence" value="ECO:0007669"/>
    <property type="project" value="InterPro"/>
</dbReference>
<evidence type="ECO:0000256" key="1">
    <source>
        <dbReference type="ARBA" id="ARBA00004859"/>
    </source>
</evidence>
<keyword evidence="13" id="KW-1185">Reference proteome</keyword>
<dbReference type="Pfam" id="PF05683">
    <property type="entry name" value="Fumerase_C"/>
    <property type="match status" value="1"/>
</dbReference>
<evidence type="ECO:0000256" key="7">
    <source>
        <dbReference type="ARBA" id="ARBA00023014"/>
    </source>
</evidence>
<dbReference type="SUPFAM" id="SSF117457">
    <property type="entry name" value="FumA C-terminal domain-like"/>
    <property type="match status" value="1"/>
</dbReference>
<dbReference type="VEuPathDB" id="ToxoDB:CSUI_001565"/>
<feature type="region of interest" description="Disordered" evidence="9">
    <location>
        <begin position="94"/>
        <end position="123"/>
    </location>
</feature>
<keyword evidence="8" id="KW-0456">Lyase</keyword>
<keyword evidence="4" id="KW-0816">Tricarboxylic acid cycle</keyword>
<dbReference type="InterPro" id="IPR004646">
    <property type="entry name" value="Fe-S_hydro-lyase_TtdA-typ_cat"/>
</dbReference>
<sequence>MTVLSFLSRSFSASAFFIQNGGSARQGRIFLAERRSNTATVHRSRCLCSSSSSSFFSSRSSSSPISPLGSSIKSHSSSSSPFSTVPASLLAMSSPSSSSSTSFSLRREDSSSFSSSSRPFSDRGCMCPRASVLSGSSSSPCLSCSIEDSSSFSSCTSKRSHERKEARSFSSSVPPGTPEFVYKKVFDSPTTIDVPYKRIDDLSNMIKMIDVPDWDKPLLYVSGDLISSLTKRAFEDISFYLRSSHLASLRRIFDDPEASENDRFVALTLLKNANIAAGRVYPGCQDTGTAIVLGKKGSNVLTKGDDEKAIFKGVYDAYTRNNLRYSQVAPKDMFTEANTKTNLPAQVDILSSSSPEKSQCYELLFIAKGGGSANKTFFYQQTKALLNPTALYSFLEKNIKTIGTSACPPYHLAIVIGGLSAEQTLKTVKLASCRYLDGLPTHGDNVDCYAFRDLDWEEKVLKMTRELGIGAQFGGKYFCHDVRVVRLPRHGASCPLGIGVSCSADRQVLAKITPDGVFMEQLELNPARFLPDVDEEYLQKAGGKRKAVKEREEEEEGRKEEEERDEGEGESVKIDLNMPMKDILKELSKYKTATRLSLTGTMVVARDIAHAKLLERLETEGDLPDYIKKHPIYYAGPAKTPEGCVSGSFGPTTAGRMDVYVDRFMQKGGSMITLAKGNRSKAVLNACKKYGGFYLGSIGGPAAILGRDCIKKVEVLEYPELGMEAIWKIEVQDFPAFIVMDDKGHDLYSKWLG</sequence>
<dbReference type="Proteomes" id="UP000221165">
    <property type="component" value="Unassembled WGS sequence"/>
</dbReference>
<dbReference type="NCBIfam" id="TIGR00723">
    <property type="entry name" value="ttdB_fumA_fumB"/>
    <property type="match status" value="1"/>
</dbReference>
<comment type="pathway">
    <text evidence="1">Carbohydrate metabolism; tricarboxylic acid cycle; (S)-malate from fumarate: step 1/1.</text>
</comment>
<evidence type="ECO:0000256" key="9">
    <source>
        <dbReference type="SAM" id="MobiDB-lite"/>
    </source>
</evidence>
<evidence type="ECO:0000256" key="6">
    <source>
        <dbReference type="ARBA" id="ARBA00023004"/>
    </source>
</evidence>
<dbReference type="AlphaFoldDB" id="A0A2C6KX10"/>
<keyword evidence="7" id="KW-0411">Iron-sulfur</keyword>
<keyword evidence="5" id="KW-0479">Metal-binding</keyword>
<evidence type="ECO:0000256" key="3">
    <source>
        <dbReference type="ARBA" id="ARBA00022485"/>
    </source>
</evidence>
<comment type="caution">
    <text evidence="12">The sequence shown here is derived from an EMBL/GenBank/DDBJ whole genome shotgun (WGS) entry which is preliminary data.</text>
</comment>
<dbReference type="InterPro" id="IPR036660">
    <property type="entry name" value="Fe-S_hydroAse_TtdB_cat_sf"/>
</dbReference>
<dbReference type="PANTHER" id="PTHR30389:SF0">
    <property type="entry name" value="FUMARATE HYDRATASE CLASS I, AEROBIC"/>
    <property type="match status" value="1"/>
</dbReference>
<proteinExistence type="inferred from homology"/>
<dbReference type="Pfam" id="PF05681">
    <property type="entry name" value="Fumerase"/>
    <property type="match status" value="1"/>
</dbReference>
<feature type="domain" description="Fe-S hydro-lyase tartrate dehydratase alpha-type catalytic" evidence="10">
    <location>
        <begin position="229"/>
        <end position="509"/>
    </location>
</feature>
<dbReference type="InterPro" id="IPR051208">
    <property type="entry name" value="Class-I_Fumarase/Tartrate_DH"/>
</dbReference>
<dbReference type="EMBL" id="MIGC01000632">
    <property type="protein sequence ID" value="PHJ24580.1"/>
    <property type="molecule type" value="Genomic_DNA"/>
</dbReference>
<gene>
    <name evidence="12" type="ORF">CSUI_001565</name>
</gene>
<name>A0A2C6KX10_9APIC</name>
<keyword evidence="3" id="KW-0004">4Fe-4S</keyword>
<dbReference type="GO" id="GO:0046872">
    <property type="term" value="F:metal ion binding"/>
    <property type="evidence" value="ECO:0007669"/>
    <property type="project" value="UniProtKB-KW"/>
</dbReference>
<dbReference type="GO" id="GO:0006099">
    <property type="term" value="P:tricarboxylic acid cycle"/>
    <property type="evidence" value="ECO:0007669"/>
    <property type="project" value="UniProtKB-KW"/>
</dbReference>
<dbReference type="PANTHER" id="PTHR30389">
    <property type="entry name" value="FUMARATE HYDRATASE-RELATED"/>
    <property type="match status" value="1"/>
</dbReference>
<protein>
    <submittedName>
        <fullName evidence="12">Fumarate hydratase</fullName>
    </submittedName>
</protein>
<feature type="region of interest" description="Disordered" evidence="9">
    <location>
        <begin position="541"/>
        <end position="573"/>
    </location>
</feature>
<evidence type="ECO:0000313" key="12">
    <source>
        <dbReference type="EMBL" id="PHJ24580.1"/>
    </source>
</evidence>
<evidence type="ECO:0000256" key="8">
    <source>
        <dbReference type="ARBA" id="ARBA00023239"/>
    </source>
</evidence>
<evidence type="ECO:0000259" key="10">
    <source>
        <dbReference type="Pfam" id="PF05681"/>
    </source>
</evidence>
<evidence type="ECO:0000256" key="5">
    <source>
        <dbReference type="ARBA" id="ARBA00022723"/>
    </source>
</evidence>
<evidence type="ECO:0000259" key="11">
    <source>
        <dbReference type="Pfam" id="PF05683"/>
    </source>
</evidence>